<evidence type="ECO:0000259" key="11">
    <source>
        <dbReference type="PROSITE" id="PS51671"/>
    </source>
</evidence>
<dbReference type="InterPro" id="IPR036393">
    <property type="entry name" value="AceGlu_kinase-like_sf"/>
</dbReference>
<evidence type="ECO:0000256" key="1">
    <source>
        <dbReference type="ARBA" id="ARBA00004766"/>
    </source>
</evidence>
<dbReference type="InterPro" id="IPR047962">
    <property type="entry name" value="LysC_ACT_2"/>
</dbReference>
<dbReference type="GO" id="GO:0009088">
    <property type="term" value="P:threonine biosynthetic process"/>
    <property type="evidence" value="ECO:0007669"/>
    <property type="project" value="UniProtKB-UniPathway"/>
</dbReference>
<evidence type="ECO:0000313" key="13">
    <source>
        <dbReference type="Proteomes" id="UP000030380"/>
    </source>
</evidence>
<feature type="binding site" evidence="8">
    <location>
        <begin position="222"/>
        <end position="223"/>
    </location>
    <ligand>
        <name>ATP</name>
        <dbReference type="ChEBI" id="CHEBI:30616"/>
    </ligand>
</feature>
<dbReference type="InterPro" id="IPR001341">
    <property type="entry name" value="Asp_kinase"/>
</dbReference>
<dbReference type="GO" id="GO:0004072">
    <property type="term" value="F:aspartate kinase activity"/>
    <property type="evidence" value="ECO:0007669"/>
    <property type="project" value="UniProtKB-EC"/>
</dbReference>
<dbReference type="Pfam" id="PF00696">
    <property type="entry name" value="AA_kinase"/>
    <property type="match status" value="1"/>
</dbReference>
<dbReference type="PROSITE" id="PS51671">
    <property type="entry name" value="ACT"/>
    <property type="match status" value="1"/>
</dbReference>
<dbReference type="PIRSF" id="PIRSF000726">
    <property type="entry name" value="Asp_kin"/>
    <property type="match status" value="1"/>
</dbReference>
<dbReference type="Proteomes" id="UP000030380">
    <property type="component" value="Unassembled WGS sequence"/>
</dbReference>
<dbReference type="GO" id="GO:0009089">
    <property type="term" value="P:lysine biosynthetic process via diaminopimelate"/>
    <property type="evidence" value="ECO:0007669"/>
    <property type="project" value="UniProtKB-UniPathway"/>
</dbReference>
<comment type="pathway">
    <text evidence="1 10">Amino-acid biosynthesis; L-lysine biosynthesis via DAP pathway; (S)-tetrahydrodipicolinate from L-aspartate: step 1/4.</text>
</comment>
<evidence type="ECO:0000256" key="8">
    <source>
        <dbReference type="PIRSR" id="PIRSR000726-1"/>
    </source>
</evidence>
<comment type="caution">
    <text evidence="12">The sequence shown here is derived from an EMBL/GenBank/DDBJ whole genome shotgun (WGS) entry which is preliminary data.</text>
</comment>
<comment type="catalytic activity">
    <reaction evidence="7 9">
        <text>L-aspartate + ATP = 4-phospho-L-aspartate + ADP</text>
        <dbReference type="Rhea" id="RHEA:23776"/>
        <dbReference type="ChEBI" id="CHEBI:29991"/>
        <dbReference type="ChEBI" id="CHEBI:30616"/>
        <dbReference type="ChEBI" id="CHEBI:57535"/>
        <dbReference type="ChEBI" id="CHEBI:456216"/>
        <dbReference type="EC" id="2.7.2.4"/>
    </reaction>
</comment>
<evidence type="ECO:0000256" key="9">
    <source>
        <dbReference type="RuleBase" id="RU003448"/>
    </source>
</evidence>
<feature type="binding site" evidence="8">
    <location>
        <begin position="8"/>
        <end position="11"/>
    </location>
    <ligand>
        <name>ATP</name>
        <dbReference type="ChEBI" id="CHEBI:30616"/>
    </ligand>
</feature>
<feature type="domain" description="ACT" evidence="11">
    <location>
        <begin position="314"/>
        <end position="386"/>
    </location>
</feature>
<organism evidence="12 13">
    <name type="scientific">Chelonobacter oris</name>
    <dbReference type="NCBI Taxonomy" id="505317"/>
    <lineage>
        <taxon>Bacteria</taxon>
        <taxon>Pseudomonadati</taxon>
        <taxon>Pseudomonadota</taxon>
        <taxon>Gammaproteobacteria</taxon>
        <taxon>Pasteurellales</taxon>
        <taxon>Pasteurellaceae</taxon>
        <taxon>Chelonobacter</taxon>
    </lineage>
</organism>
<dbReference type="SUPFAM" id="SSF53633">
    <property type="entry name" value="Carbamate kinase-like"/>
    <property type="match status" value="1"/>
</dbReference>
<dbReference type="InterPro" id="IPR042199">
    <property type="entry name" value="AsparK_Bifunc_asparK/hSer_DH"/>
</dbReference>
<dbReference type="Gene3D" id="3.40.1160.10">
    <property type="entry name" value="Acetylglutamate kinase-like"/>
    <property type="match status" value="1"/>
</dbReference>
<dbReference type="Gene3D" id="1.20.120.1320">
    <property type="entry name" value="Aspartokinase, catalytic domain"/>
    <property type="match status" value="1"/>
</dbReference>
<dbReference type="AlphaFoldDB" id="A0A0A3ANV0"/>
<dbReference type="GO" id="GO:0005829">
    <property type="term" value="C:cytosol"/>
    <property type="evidence" value="ECO:0007669"/>
    <property type="project" value="TreeGrafter"/>
</dbReference>
<name>A0A0A3ANV0_9PAST</name>
<keyword evidence="4 8" id="KW-0547">Nucleotide-binding</keyword>
<dbReference type="UniPathway" id="UPA00050">
    <property type="reaction ID" value="UER00461"/>
</dbReference>
<dbReference type="InterPro" id="IPR045865">
    <property type="entry name" value="ACT-like_dom_sf"/>
</dbReference>
<dbReference type="FunFam" id="3.30.70.260:FF:000017">
    <property type="entry name" value="Aspartokinase"/>
    <property type="match status" value="1"/>
</dbReference>
<dbReference type="PANTHER" id="PTHR21499">
    <property type="entry name" value="ASPARTATE KINASE"/>
    <property type="match status" value="1"/>
</dbReference>
<dbReference type="InterPro" id="IPR001048">
    <property type="entry name" value="Asp/Glu/Uridylate_kinase"/>
</dbReference>
<feature type="binding site" evidence="8">
    <location>
        <begin position="258"/>
        <end position="259"/>
    </location>
    <ligand>
        <name>ATP</name>
        <dbReference type="ChEBI" id="CHEBI:30616"/>
    </ligand>
</feature>
<sequence>MSHLSVAKFGGTSVANYPAMNACAKIVIADPNTRVVVLSASAGVTNILVALANGCEMEQRNQYLDELRTIQYNILDELKNNKVISEEIDRLLANVASLSEAAGLATSPALTDELISHGEMMSTLIFVEVLRELQTHATWVDVRQLVATNSNYGKAAPNDAKTQKNCDNILKPLIDRGELVITQGFIGRDEKGKTTTLGRGGSDYSAALLAEVLNAKDVLIWTDVPGIYTTDPRVVPAAQKIDTMSFAEAAEMATFGAKVLHPATLLPAVRSNIPVYVGSSKDPAAGGTWVTRDPQPRPTFRAIALRRDQTLLTLSSLSMLHAQGFLANVFNILAKHKISVDTITTSEVSIALTLDKTGSASSGANMLSNELLTELSEVCNVKVDTGLSLVALIGNDLHITAGVAKRLFGTIEQYNVRMVSYGASTNNICLLVQSQHADDVVRLLHAELFEN</sequence>
<comment type="pathway">
    <text evidence="10">Amino-acid biosynthesis; L-threonine biosynthesis; L-threonine from L-aspartate: step 1/5.</text>
</comment>
<dbReference type="PROSITE" id="PS00324">
    <property type="entry name" value="ASPARTOKINASE"/>
    <property type="match status" value="1"/>
</dbReference>
<dbReference type="PANTHER" id="PTHR21499:SF59">
    <property type="entry name" value="ASPARTOKINASE"/>
    <property type="match status" value="1"/>
</dbReference>
<comment type="pathway">
    <text evidence="10">Amino-acid biosynthesis; L-methionine biosynthesis via de novo pathway; L-homoserine from L-aspartate: step 1/3.</text>
</comment>
<keyword evidence="10" id="KW-0028">Amino-acid biosynthesis</keyword>
<feature type="binding site" evidence="8">
    <location>
        <position position="45"/>
    </location>
    <ligand>
        <name>substrate</name>
    </ligand>
</feature>
<dbReference type="EC" id="2.7.2.4" evidence="9"/>
<protein>
    <recommendedName>
        <fullName evidence="9">Aspartokinase</fullName>
        <ecNumber evidence="9">2.7.2.4</ecNumber>
    </recommendedName>
</protein>
<feature type="binding site" evidence="8">
    <location>
        <position position="119"/>
    </location>
    <ligand>
        <name>substrate</name>
    </ligand>
</feature>
<comment type="similarity">
    <text evidence="2 9">Belongs to the aspartokinase family.</text>
</comment>
<dbReference type="NCBIfam" id="NF006570">
    <property type="entry name" value="PRK09084.1"/>
    <property type="match status" value="1"/>
</dbReference>
<dbReference type="UniPathway" id="UPA00034">
    <property type="reaction ID" value="UER00015"/>
</dbReference>
<dbReference type="GO" id="GO:0005524">
    <property type="term" value="F:ATP binding"/>
    <property type="evidence" value="ECO:0007669"/>
    <property type="project" value="UniProtKB-KW"/>
</dbReference>
<evidence type="ECO:0000256" key="7">
    <source>
        <dbReference type="ARBA" id="ARBA00047872"/>
    </source>
</evidence>
<dbReference type="UniPathway" id="UPA00051">
    <property type="reaction ID" value="UER00462"/>
</dbReference>
<dbReference type="NCBIfam" id="TIGR00657">
    <property type="entry name" value="asp_kinases"/>
    <property type="match status" value="1"/>
</dbReference>
<dbReference type="EMBL" id="JSUM01000003">
    <property type="protein sequence ID" value="KGQ71083.1"/>
    <property type="molecule type" value="Genomic_DNA"/>
</dbReference>
<dbReference type="InterPro" id="IPR005260">
    <property type="entry name" value="Asp_kin_monofn"/>
</dbReference>
<dbReference type="CDD" id="cd04917">
    <property type="entry name" value="ACT_AKiii-LysC-EC_2"/>
    <property type="match status" value="1"/>
</dbReference>
<keyword evidence="6 8" id="KW-0067">ATP-binding</keyword>
<reference evidence="12 13" key="1">
    <citation type="submission" date="2014-11" db="EMBL/GenBank/DDBJ databases">
        <title>Draft genome sequence of Chelonobacter oris 1662T, associated with respiratory disease in Hermann's Tortoises.</title>
        <authorList>
            <person name="Kudirkiene E."/>
            <person name="Hansen M.J."/>
            <person name="Bojesen A.M."/>
        </authorList>
    </citation>
    <scope>NUCLEOTIDE SEQUENCE [LARGE SCALE GENOMIC DNA]</scope>
    <source>
        <strain evidence="12 13">1662</strain>
    </source>
</reference>
<keyword evidence="13" id="KW-1185">Reference proteome</keyword>
<keyword evidence="5 9" id="KW-0418">Kinase</keyword>
<dbReference type="STRING" id="505317.OA57_02295"/>
<dbReference type="GO" id="GO:0009090">
    <property type="term" value="P:homoserine biosynthetic process"/>
    <property type="evidence" value="ECO:0007669"/>
    <property type="project" value="TreeGrafter"/>
</dbReference>
<dbReference type="InterPro" id="IPR018042">
    <property type="entry name" value="Aspartate_kinase_CS"/>
</dbReference>
<dbReference type="Gene3D" id="3.30.70.260">
    <property type="match status" value="2"/>
</dbReference>
<dbReference type="Pfam" id="PF22468">
    <property type="entry name" value="ACT_9"/>
    <property type="match status" value="1"/>
</dbReference>
<evidence type="ECO:0000313" key="12">
    <source>
        <dbReference type="EMBL" id="KGQ71083.1"/>
    </source>
</evidence>
<evidence type="ECO:0000256" key="10">
    <source>
        <dbReference type="RuleBase" id="RU004249"/>
    </source>
</evidence>
<accession>A0A0A3ANV0</accession>
<gene>
    <name evidence="12" type="ORF">OA57_02295</name>
</gene>
<evidence type="ECO:0000256" key="2">
    <source>
        <dbReference type="ARBA" id="ARBA00010122"/>
    </source>
</evidence>
<evidence type="ECO:0000256" key="6">
    <source>
        <dbReference type="ARBA" id="ARBA00022840"/>
    </source>
</evidence>
<dbReference type="InterPro" id="IPR002912">
    <property type="entry name" value="ACT_dom"/>
</dbReference>
<dbReference type="OrthoDB" id="9799110at2"/>
<feature type="binding site" evidence="8">
    <location>
        <position position="233"/>
    </location>
    <ligand>
        <name>ATP</name>
        <dbReference type="ChEBI" id="CHEBI:30616"/>
    </ligand>
</feature>
<dbReference type="InterPro" id="IPR054352">
    <property type="entry name" value="ACT_Aspartokinase"/>
</dbReference>
<evidence type="ECO:0000256" key="4">
    <source>
        <dbReference type="ARBA" id="ARBA00022741"/>
    </source>
</evidence>
<evidence type="ECO:0000256" key="3">
    <source>
        <dbReference type="ARBA" id="ARBA00022679"/>
    </source>
</evidence>
<proteinExistence type="inferred from homology"/>
<dbReference type="SUPFAM" id="SSF55021">
    <property type="entry name" value="ACT-like"/>
    <property type="match status" value="2"/>
</dbReference>
<dbReference type="NCBIfam" id="TIGR00656">
    <property type="entry name" value="asp_kin_monofn"/>
    <property type="match status" value="1"/>
</dbReference>
<dbReference type="RefSeq" id="WP_034612899.1">
    <property type="nucleotide sequence ID" value="NZ_JSUM01000003.1"/>
</dbReference>
<keyword evidence="3 9" id="KW-0808">Transferase</keyword>
<feature type="binding site" evidence="8">
    <location>
        <position position="228"/>
    </location>
    <ligand>
        <name>ATP</name>
        <dbReference type="ChEBI" id="CHEBI:30616"/>
    </ligand>
</feature>
<evidence type="ECO:0000256" key="5">
    <source>
        <dbReference type="ARBA" id="ARBA00022777"/>
    </source>
</evidence>